<evidence type="ECO:0000313" key="2">
    <source>
        <dbReference type="Proteomes" id="UP000005101"/>
    </source>
</evidence>
<gene>
    <name evidence="1" type="ORF">BFAG_03056</name>
</gene>
<keyword evidence="2" id="KW-1185">Reference proteome</keyword>
<dbReference type="Proteomes" id="UP000005101">
    <property type="component" value="Unassembled WGS sequence"/>
</dbReference>
<organism evidence="1 2">
    <name type="scientific">Bacteroides fragilis 3_1_12</name>
    <dbReference type="NCBI Taxonomy" id="457424"/>
    <lineage>
        <taxon>Bacteria</taxon>
        <taxon>Pseudomonadati</taxon>
        <taxon>Bacteroidota</taxon>
        <taxon>Bacteroidia</taxon>
        <taxon>Bacteroidales</taxon>
        <taxon>Bacteroidaceae</taxon>
        <taxon>Bacteroides</taxon>
    </lineage>
</organism>
<proteinExistence type="predicted"/>
<evidence type="ECO:0008006" key="3">
    <source>
        <dbReference type="Google" id="ProtNLM"/>
    </source>
</evidence>
<sequence length="59" mass="6842">MPDPVTILYFKQEECFSEWTLLSYKHTGPRVLVPQGKQSKDRFLLLKGTIAYSEFIFSG</sequence>
<reference evidence="1 2" key="1">
    <citation type="submission" date="2008-12" db="EMBL/GenBank/DDBJ databases">
        <title>Annotation of Bacteroides fragilis strain 3_1_12.</title>
        <authorList>
            <consortium name="The Broad Institute Genome Sequencing Platform"/>
            <person name="Ward D."/>
            <person name="Young S.K."/>
            <person name="Kodira C.D."/>
            <person name="Zeng Q."/>
            <person name="Koehrsen M."/>
            <person name="Alvarado L."/>
            <person name="Berlin A."/>
            <person name="Borenstein D."/>
            <person name="Chen Z."/>
            <person name="Engels R."/>
            <person name="Freedman E."/>
            <person name="Gellesch M."/>
            <person name="Goldberg J."/>
            <person name="Griggs A."/>
            <person name="Gujja S."/>
            <person name="Heiman D."/>
            <person name="Hepburn T."/>
            <person name="Howarth C."/>
            <person name="Jen D."/>
            <person name="Larson L."/>
            <person name="Lewis B."/>
            <person name="Mehta T."/>
            <person name="Park D."/>
            <person name="Pearson M."/>
            <person name="Roberts A."/>
            <person name="Saif S."/>
            <person name="Shea T."/>
            <person name="Shenoy N."/>
            <person name="Sisk P."/>
            <person name="Stolte C."/>
            <person name="Sykes S."/>
            <person name="Walk T."/>
            <person name="White J."/>
            <person name="Yandava C."/>
            <person name="Allen-Vercoe E."/>
            <person name="Strauss J."/>
            <person name="Ambrose C."/>
            <person name="Lander E."/>
            <person name="Nusbaum C."/>
            <person name="Galagan J."/>
            <person name="Birren B."/>
        </authorList>
    </citation>
    <scope>NUCLEOTIDE SEQUENCE [LARGE SCALE GENOMIC DNA]</scope>
    <source>
        <strain evidence="1 2">3_1_12</strain>
    </source>
</reference>
<dbReference type="EMBL" id="EQ973215">
    <property type="protein sequence ID" value="EFR54358.1"/>
    <property type="molecule type" value="Genomic_DNA"/>
</dbReference>
<accession>A0ABN0BN80</accession>
<evidence type="ECO:0000313" key="1">
    <source>
        <dbReference type="EMBL" id="EFR54358.1"/>
    </source>
</evidence>
<name>A0ABN0BN80_BACFG</name>
<protein>
    <recommendedName>
        <fullName evidence="3">Cyclic nucleotide-binding domain-containing protein</fullName>
    </recommendedName>
</protein>